<evidence type="ECO:0000256" key="10">
    <source>
        <dbReference type="ARBA" id="ARBA00022723"/>
    </source>
</evidence>
<dbReference type="CTD" id="79444"/>
<evidence type="ECO:0000313" key="23">
    <source>
        <dbReference type="RefSeq" id="XP_030069128.1"/>
    </source>
</evidence>
<dbReference type="PANTHER" id="PTHR10044:SF163">
    <property type="entry name" value="BACULOVIRAL IAP REPEAT-CONTAINING PROTEIN 7"/>
    <property type="match status" value="1"/>
</dbReference>
<feature type="domain" description="RING-type" evidence="17">
    <location>
        <begin position="339"/>
        <end position="374"/>
    </location>
</feature>
<evidence type="ECO:0000256" key="3">
    <source>
        <dbReference type="ARBA" id="ARBA00006672"/>
    </source>
</evidence>
<sequence>MELTFPCDISLENPSMRSEVRRLQTFNHWPPAFPVKAADLARAGFHFRGPWDRVQCFCCGGVLRSWEDGDHPLLEHKRFFPMCAFIVGKDVGNIPMSPPWEFSDSVDGQMMAEEDTALVTLTKKPVHSRMETEHARLATFWNWPSYAKVYPEELVRAGFFYVGHSDHVKCFYCDGGLRHWEHEDDPWWEHAKWFPSCEFVLQALGREFISQTQDSVFSTPVSLRSSPQPAERDFTSPLDTEDLACLQQSSVVQAALHMGFSPSTVDWLVQNKYMTSGVNYTAVSELVSDLVQMEQESNPEGNGESPAARAEAKPKCPREKDLQLSTEEQLQRLQEARTCKVCMDSSVSIVFIPCGHLVVCAECSPKLQHCPVCRATICDTVRTFMS</sequence>
<keyword evidence="13" id="KW-0862">Zinc</keyword>
<evidence type="ECO:0000256" key="1">
    <source>
        <dbReference type="ARBA" id="ARBA00000900"/>
    </source>
</evidence>
<accession>A0A6P7YPB1</accession>
<dbReference type="RefSeq" id="XP_030069127.1">
    <property type="nucleotide sequence ID" value="XM_030213267.1"/>
</dbReference>
<dbReference type="RefSeq" id="XP_030069124.1">
    <property type="nucleotide sequence ID" value="XM_030213264.1"/>
</dbReference>
<evidence type="ECO:0000256" key="12">
    <source>
        <dbReference type="ARBA" id="ARBA00022786"/>
    </source>
</evidence>
<evidence type="ECO:0000313" key="18">
    <source>
        <dbReference type="Proteomes" id="UP000515156"/>
    </source>
</evidence>
<dbReference type="Proteomes" id="UP000515156">
    <property type="component" value="Chromosome 8"/>
</dbReference>
<keyword evidence="11 15" id="KW-0863">Zinc-finger</keyword>
<dbReference type="Pfam" id="PF13920">
    <property type="entry name" value="zf-C3HC4_3"/>
    <property type="match status" value="1"/>
</dbReference>
<keyword evidence="12" id="KW-0833">Ubl conjugation pathway</keyword>
<feature type="compositionally biased region" description="Basic and acidic residues" evidence="16">
    <location>
        <begin position="310"/>
        <end position="322"/>
    </location>
</feature>
<feature type="region of interest" description="Disordered" evidence="16">
    <location>
        <begin position="293"/>
        <end position="322"/>
    </location>
</feature>
<evidence type="ECO:0000313" key="22">
    <source>
        <dbReference type="RefSeq" id="XP_030069127.1"/>
    </source>
</evidence>
<keyword evidence="10" id="KW-0479">Metal-binding</keyword>
<dbReference type="Gene3D" id="1.10.1170.10">
    <property type="entry name" value="Inhibitor Of Apoptosis Protein (2mihbC-IAP-1), Chain A"/>
    <property type="match status" value="3"/>
</dbReference>
<evidence type="ECO:0000313" key="20">
    <source>
        <dbReference type="RefSeq" id="XP_030069124.1"/>
    </source>
</evidence>
<evidence type="ECO:0000313" key="24">
    <source>
        <dbReference type="RefSeq" id="XP_030069129.1"/>
    </source>
</evidence>
<dbReference type="PROSITE" id="PS50089">
    <property type="entry name" value="ZF_RING_2"/>
    <property type="match status" value="1"/>
</dbReference>
<dbReference type="InterPro" id="IPR048875">
    <property type="entry name" value="BIRC2-3-like_UBA"/>
</dbReference>
<dbReference type="GO" id="GO:0005634">
    <property type="term" value="C:nucleus"/>
    <property type="evidence" value="ECO:0007669"/>
    <property type="project" value="TreeGrafter"/>
</dbReference>
<dbReference type="SMART" id="SM00184">
    <property type="entry name" value="RING"/>
    <property type="match status" value="1"/>
</dbReference>
<dbReference type="Gene3D" id="1.10.533.10">
    <property type="entry name" value="Death Domain, Fas"/>
    <property type="match status" value="1"/>
</dbReference>
<proteinExistence type="inferred from homology"/>
<dbReference type="GeneID" id="115476719"/>
<evidence type="ECO:0000256" key="16">
    <source>
        <dbReference type="SAM" id="MobiDB-lite"/>
    </source>
</evidence>
<dbReference type="InterPro" id="IPR011029">
    <property type="entry name" value="DEATH-like_dom_sf"/>
</dbReference>
<evidence type="ECO:0000256" key="5">
    <source>
        <dbReference type="ARBA" id="ARBA00022490"/>
    </source>
</evidence>
<evidence type="ECO:0000256" key="14">
    <source>
        <dbReference type="ARBA" id="ARBA00022843"/>
    </source>
</evidence>
<dbReference type="CDD" id="cd00022">
    <property type="entry name" value="BIR"/>
    <property type="match status" value="2"/>
</dbReference>
<dbReference type="GO" id="GO:0051726">
    <property type="term" value="P:regulation of cell cycle"/>
    <property type="evidence" value="ECO:0007669"/>
    <property type="project" value="TreeGrafter"/>
</dbReference>
<dbReference type="RefSeq" id="XP_030069123.1">
    <property type="nucleotide sequence ID" value="XM_030213263.1"/>
</dbReference>
<dbReference type="GO" id="GO:0004869">
    <property type="term" value="F:cysteine-type endopeptidase inhibitor activity"/>
    <property type="evidence" value="ECO:0007669"/>
    <property type="project" value="UniProtKB-KW"/>
</dbReference>
<keyword evidence="18" id="KW-1185">Reference proteome</keyword>
<evidence type="ECO:0000256" key="9">
    <source>
        <dbReference type="ARBA" id="ARBA00022704"/>
    </source>
</evidence>
<evidence type="ECO:0000256" key="2">
    <source>
        <dbReference type="ARBA" id="ARBA00004496"/>
    </source>
</evidence>
<name>A0A6P7YPB1_9AMPH</name>
<dbReference type="GO" id="GO:0043027">
    <property type="term" value="F:cysteine-type endopeptidase inhibitor activity involved in apoptotic process"/>
    <property type="evidence" value="ECO:0007669"/>
    <property type="project" value="TreeGrafter"/>
</dbReference>
<evidence type="ECO:0000259" key="17">
    <source>
        <dbReference type="PROSITE" id="PS50089"/>
    </source>
</evidence>
<dbReference type="Gene3D" id="1.10.8.10">
    <property type="entry name" value="DNA helicase RuvA subunit, C-terminal domain"/>
    <property type="match status" value="1"/>
</dbReference>
<keyword evidence="14" id="KW-0832">Ubl conjugation</keyword>
<protein>
    <recommendedName>
        <fullName evidence="4">RING-type E3 ubiquitin transferase</fullName>
        <ecNumber evidence="4">2.3.2.27</ecNumber>
    </recommendedName>
</protein>
<dbReference type="EC" id="2.3.2.27" evidence="4"/>
<dbReference type="AlphaFoldDB" id="A0A6P7YPB1"/>
<dbReference type="FunFam" id="1.10.1170.10:FF:000003">
    <property type="entry name" value="E3 ubiquitin-protein ligase XIAP"/>
    <property type="match status" value="1"/>
</dbReference>
<evidence type="ECO:0000256" key="7">
    <source>
        <dbReference type="ARBA" id="ARBA00022690"/>
    </source>
</evidence>
<dbReference type="SUPFAM" id="SSF57924">
    <property type="entry name" value="Inhibitor of apoptosis (IAP) repeat"/>
    <property type="match status" value="2"/>
</dbReference>
<gene>
    <name evidence="19 20 21 22 23 24" type="primary">BIRC7</name>
</gene>
<evidence type="ECO:0000313" key="21">
    <source>
        <dbReference type="RefSeq" id="XP_030069126.1"/>
    </source>
</evidence>
<dbReference type="GO" id="GO:0006915">
    <property type="term" value="P:apoptotic process"/>
    <property type="evidence" value="ECO:0007669"/>
    <property type="project" value="UniProtKB-KW"/>
</dbReference>
<dbReference type="RefSeq" id="XP_030069128.1">
    <property type="nucleotide sequence ID" value="XM_030213268.1"/>
</dbReference>
<evidence type="ECO:0000256" key="8">
    <source>
        <dbReference type="ARBA" id="ARBA00022703"/>
    </source>
</evidence>
<evidence type="ECO:0000256" key="15">
    <source>
        <dbReference type="PROSITE-ProRule" id="PRU00175"/>
    </source>
</evidence>
<keyword evidence="8" id="KW-0053">Apoptosis</keyword>
<keyword evidence="6" id="KW-0808">Transferase</keyword>
<comment type="subcellular location">
    <subcellularLocation>
        <location evidence="2">Cytoplasm</location>
    </subcellularLocation>
</comment>
<comment type="similarity">
    <text evidence="3">Belongs to the IAP family.</text>
</comment>
<dbReference type="InterPro" id="IPR050784">
    <property type="entry name" value="IAP"/>
</dbReference>
<dbReference type="GO" id="GO:0005737">
    <property type="term" value="C:cytoplasm"/>
    <property type="evidence" value="ECO:0007669"/>
    <property type="project" value="UniProtKB-SubCell"/>
</dbReference>
<dbReference type="GO" id="GO:0031398">
    <property type="term" value="P:positive regulation of protein ubiquitination"/>
    <property type="evidence" value="ECO:0007669"/>
    <property type="project" value="TreeGrafter"/>
</dbReference>
<dbReference type="KEGG" id="muo:115476719"/>
<dbReference type="RefSeq" id="XP_030069126.1">
    <property type="nucleotide sequence ID" value="XM_030213266.1"/>
</dbReference>
<dbReference type="SMART" id="SM00238">
    <property type="entry name" value="BIR"/>
    <property type="match status" value="2"/>
</dbReference>
<evidence type="ECO:0000313" key="19">
    <source>
        <dbReference type="RefSeq" id="XP_030069123.1"/>
    </source>
</evidence>
<dbReference type="PROSITE" id="PS01282">
    <property type="entry name" value="BIR_REPEAT_1"/>
    <property type="match status" value="2"/>
</dbReference>
<evidence type="ECO:0000256" key="11">
    <source>
        <dbReference type="ARBA" id="ARBA00022771"/>
    </source>
</evidence>
<dbReference type="Pfam" id="PF21290">
    <property type="entry name" value="UBA_BIRC2-3"/>
    <property type="match status" value="1"/>
</dbReference>
<comment type="catalytic activity">
    <reaction evidence="1">
        <text>S-ubiquitinyl-[E2 ubiquitin-conjugating enzyme]-L-cysteine + [acceptor protein]-L-lysine = [E2 ubiquitin-conjugating enzyme]-L-cysteine + N(6)-ubiquitinyl-[acceptor protein]-L-lysine.</text>
        <dbReference type="EC" id="2.3.2.27"/>
    </reaction>
</comment>
<dbReference type="FunFam" id="1.10.1170.10:FF:000002">
    <property type="entry name" value="Baculoviral IAP repeat containing 7"/>
    <property type="match status" value="1"/>
</dbReference>
<dbReference type="FunFam" id="3.30.40.10:FF:000184">
    <property type="entry name" value="Baculoviral IAP repeat containing 2"/>
    <property type="match status" value="1"/>
</dbReference>
<evidence type="ECO:0000256" key="13">
    <source>
        <dbReference type="ARBA" id="ARBA00022833"/>
    </source>
</evidence>
<dbReference type="PROSITE" id="PS50143">
    <property type="entry name" value="BIR_REPEAT_2"/>
    <property type="match status" value="2"/>
</dbReference>
<keyword evidence="9" id="KW-0789">Thiol protease inhibitor</keyword>
<dbReference type="OrthoDB" id="774873at2759"/>
<dbReference type="InterPro" id="IPR001841">
    <property type="entry name" value="Znf_RING"/>
</dbReference>
<dbReference type="GO" id="GO:0061630">
    <property type="term" value="F:ubiquitin protein ligase activity"/>
    <property type="evidence" value="ECO:0007669"/>
    <property type="project" value="UniProtKB-EC"/>
</dbReference>
<dbReference type="GO" id="GO:0043066">
    <property type="term" value="P:negative regulation of apoptotic process"/>
    <property type="evidence" value="ECO:0007669"/>
    <property type="project" value="TreeGrafter"/>
</dbReference>
<reference evidence="19 20" key="1">
    <citation type="submission" date="2025-04" db="UniProtKB">
        <authorList>
            <consortium name="RefSeq"/>
        </authorList>
    </citation>
    <scope>IDENTIFICATION</scope>
</reference>
<keyword evidence="7" id="KW-0646">Protease inhibitor</keyword>
<dbReference type="GO" id="GO:0008270">
    <property type="term" value="F:zinc ion binding"/>
    <property type="evidence" value="ECO:0007669"/>
    <property type="project" value="UniProtKB-KW"/>
</dbReference>
<dbReference type="CDD" id="cd16713">
    <property type="entry name" value="RING-HC_BIRC2_3_7"/>
    <property type="match status" value="1"/>
</dbReference>
<dbReference type="InterPro" id="IPR001370">
    <property type="entry name" value="BIR_rpt"/>
</dbReference>
<dbReference type="RefSeq" id="XP_030069129.1">
    <property type="nucleotide sequence ID" value="XM_030213269.1"/>
</dbReference>
<keyword evidence="5" id="KW-0963">Cytoplasm</keyword>
<evidence type="ECO:0000256" key="4">
    <source>
        <dbReference type="ARBA" id="ARBA00012483"/>
    </source>
</evidence>
<dbReference type="PANTHER" id="PTHR10044">
    <property type="entry name" value="INHIBITOR OF APOPTOSIS"/>
    <property type="match status" value="1"/>
</dbReference>
<organism evidence="18 22">
    <name type="scientific">Microcaecilia unicolor</name>
    <dbReference type="NCBI Taxonomy" id="1415580"/>
    <lineage>
        <taxon>Eukaryota</taxon>
        <taxon>Metazoa</taxon>
        <taxon>Chordata</taxon>
        <taxon>Craniata</taxon>
        <taxon>Vertebrata</taxon>
        <taxon>Euteleostomi</taxon>
        <taxon>Amphibia</taxon>
        <taxon>Gymnophiona</taxon>
        <taxon>Siphonopidae</taxon>
        <taxon>Microcaecilia</taxon>
    </lineage>
</organism>
<dbReference type="Pfam" id="PF00653">
    <property type="entry name" value="BIR"/>
    <property type="match status" value="2"/>
</dbReference>
<evidence type="ECO:0000256" key="6">
    <source>
        <dbReference type="ARBA" id="ARBA00022679"/>
    </source>
</evidence>